<dbReference type="GO" id="GO:0000228">
    <property type="term" value="C:nuclear chromosome"/>
    <property type="evidence" value="ECO:0007669"/>
    <property type="project" value="TreeGrafter"/>
</dbReference>
<dbReference type="CDD" id="cd00223">
    <property type="entry name" value="TOPRIM_TopoIIB_SPO"/>
    <property type="match status" value="1"/>
</dbReference>
<dbReference type="GO" id="GO:0007131">
    <property type="term" value="P:reciprocal meiotic recombination"/>
    <property type="evidence" value="ECO:0007669"/>
    <property type="project" value="TreeGrafter"/>
</dbReference>
<feature type="domain" description="RING-type" evidence="15">
    <location>
        <begin position="612"/>
        <end position="653"/>
    </location>
</feature>
<dbReference type="Pfam" id="PF13639">
    <property type="entry name" value="zf-RING_2"/>
    <property type="match status" value="1"/>
</dbReference>
<evidence type="ECO:0000256" key="9">
    <source>
        <dbReference type="ARBA" id="ARBA00023125"/>
    </source>
</evidence>
<dbReference type="PRINTS" id="PR01550">
    <property type="entry name" value="TOP6AFAMILY"/>
</dbReference>
<evidence type="ECO:0000256" key="10">
    <source>
        <dbReference type="ARBA" id="ARBA00023235"/>
    </source>
</evidence>
<comment type="similarity">
    <text evidence="4 13">Belongs to the TOP6A family.</text>
</comment>
<dbReference type="EMBL" id="JAQQAF010000006">
    <property type="protein sequence ID" value="KAJ8479325.1"/>
    <property type="molecule type" value="Genomic_DNA"/>
</dbReference>
<dbReference type="Pfam" id="PF21180">
    <property type="entry name" value="TOP6A-Spo11_Toprim"/>
    <property type="match status" value="1"/>
</dbReference>
<dbReference type="PROSITE" id="PS52041">
    <property type="entry name" value="TOPO_IIB"/>
    <property type="match status" value="1"/>
</dbReference>
<evidence type="ECO:0000256" key="3">
    <source>
        <dbReference type="ARBA" id="ARBA00004123"/>
    </source>
</evidence>
<evidence type="ECO:0000256" key="2">
    <source>
        <dbReference type="ARBA" id="ARBA00001946"/>
    </source>
</evidence>
<protein>
    <recommendedName>
        <fullName evidence="5">DNA topoisomerase (ATP-hydrolyzing)</fullName>
        <ecNumber evidence="5">5.6.2.2</ecNumber>
    </recommendedName>
</protein>
<evidence type="ECO:0000256" key="14">
    <source>
        <dbReference type="SAM" id="MobiDB-lite"/>
    </source>
</evidence>
<dbReference type="InterPro" id="IPR036078">
    <property type="entry name" value="Spo11/TopoVI_A_sf"/>
</dbReference>
<sequence length="662" mass="74890">MNVSRWIDIDAQARPISLRAAFVPSFGQARTRMAGGRASSSSPSDLLQRIKGFVRSLVEDLSNDRPPSVALDRYRNYCHDPSGNCTCGYNLPNGKEIISVEKKSHAYRLLVLLRVLLIIQQLLQENKHGSKRDIYYMHPALFSEQAVVDRAINDICILLKCSRQHLNVVPVGRGLVMGWLRFLEAGRKIYCINSPSTAYPIPVCLEEVEDIVSVARFIIIVEKESVFQRLANDRFCERNHCIVITGRGYPDVPTRRFLCLLVEHLHLPVYCLVDCDPYGFDILMVYRFGSMQMAYDANLLRVPEISWLGVFHSDLQKYHLPDRCLLKLTADDKKKAEAMLLRCYLHKEAPKWRMELEVMLQNGVKFEIESLSVNSLSFLSDLRLQGAFPLETECEGQDVDEFWEYEVANGANQFKEEWPSQDPVSSSGISKSTYVKPRLLALPHTGINVQKLTKDSGDMGCVCSCFGGNNLTQLFEDVFDSLFQGRERVAPSDVQGAVPATPTSTGQDDSGFDIYFSCPRPLSYNDPRHTQSQCQNNGRVLGHAEVPAHLHQKSEPLRSENVTDTESTDRRENINGSEDEGASKTCSSESSLKLQSAEMTVGSSLSEDEDVCPICLEEYTYENPRVDMQCTHQYHLGCIYEWMERSQNCPFCSKIMLFSEET</sequence>
<evidence type="ECO:0000313" key="16">
    <source>
        <dbReference type="EMBL" id="KAJ8479325.1"/>
    </source>
</evidence>
<dbReference type="PANTHER" id="PTHR10848">
    <property type="entry name" value="MEIOTIC RECOMBINATION PROTEIN SPO11"/>
    <property type="match status" value="1"/>
</dbReference>
<accession>A0AAV8QMM4</accession>
<evidence type="ECO:0000313" key="17">
    <source>
        <dbReference type="Proteomes" id="UP001222027"/>
    </source>
</evidence>
<keyword evidence="8 13" id="KW-0799">Topoisomerase</keyword>
<evidence type="ECO:0000256" key="6">
    <source>
        <dbReference type="ARBA" id="ARBA00022723"/>
    </source>
</evidence>
<evidence type="ECO:0000259" key="15">
    <source>
        <dbReference type="PROSITE" id="PS50089"/>
    </source>
</evidence>
<dbReference type="SUPFAM" id="SSF56726">
    <property type="entry name" value="DNA topoisomerase IV, alpha subunit"/>
    <property type="match status" value="1"/>
</dbReference>
<keyword evidence="12" id="KW-0862">Zinc</keyword>
<evidence type="ECO:0000256" key="7">
    <source>
        <dbReference type="ARBA" id="ARBA00022842"/>
    </source>
</evidence>
<dbReference type="SUPFAM" id="SSF57850">
    <property type="entry name" value="RING/U-box"/>
    <property type="match status" value="1"/>
</dbReference>
<dbReference type="GO" id="GO:0000706">
    <property type="term" value="P:meiotic DNA double-strand break processing"/>
    <property type="evidence" value="ECO:0007669"/>
    <property type="project" value="TreeGrafter"/>
</dbReference>
<evidence type="ECO:0000256" key="4">
    <source>
        <dbReference type="ARBA" id="ARBA00006559"/>
    </source>
</evidence>
<dbReference type="InterPro" id="IPR013083">
    <property type="entry name" value="Znf_RING/FYVE/PHD"/>
</dbReference>
<feature type="compositionally biased region" description="Basic and acidic residues" evidence="14">
    <location>
        <begin position="549"/>
        <end position="558"/>
    </location>
</feature>
<dbReference type="GO" id="GO:0008270">
    <property type="term" value="F:zinc ion binding"/>
    <property type="evidence" value="ECO:0007669"/>
    <property type="project" value="UniProtKB-KW"/>
</dbReference>
<feature type="region of interest" description="Disordered" evidence="14">
    <location>
        <begin position="490"/>
        <end position="510"/>
    </location>
</feature>
<keyword evidence="9 13" id="KW-0238">DNA-binding</keyword>
<name>A0AAV8QMM4_ENSVE</name>
<keyword evidence="12" id="KW-0863">Zinc-finger</keyword>
<comment type="subcellular location">
    <subcellularLocation>
        <location evidence="3">Nucleus</location>
    </subcellularLocation>
</comment>
<dbReference type="Gene3D" id="1.10.10.10">
    <property type="entry name" value="Winged helix-like DNA-binding domain superfamily/Winged helix DNA-binding domain"/>
    <property type="match status" value="1"/>
</dbReference>
<dbReference type="GO" id="GO:0005524">
    <property type="term" value="F:ATP binding"/>
    <property type="evidence" value="ECO:0007669"/>
    <property type="project" value="InterPro"/>
</dbReference>
<feature type="region of interest" description="Disordered" evidence="14">
    <location>
        <begin position="549"/>
        <end position="591"/>
    </location>
</feature>
<comment type="cofactor">
    <cofactor evidence="2">
        <name>Mg(2+)</name>
        <dbReference type="ChEBI" id="CHEBI:18420"/>
    </cofactor>
</comment>
<keyword evidence="6" id="KW-0479">Metal-binding</keyword>
<evidence type="ECO:0000256" key="12">
    <source>
        <dbReference type="PROSITE-ProRule" id="PRU00175"/>
    </source>
</evidence>
<dbReference type="GO" id="GO:0003918">
    <property type="term" value="F:DNA topoisomerase type II (double strand cut, ATP-hydrolyzing) activity"/>
    <property type="evidence" value="ECO:0007669"/>
    <property type="project" value="UniProtKB-UniRule"/>
</dbReference>
<feature type="active site" description="O-(5'-phospho-DNA)-tyrosine intermediate" evidence="13">
    <location>
        <position position="136"/>
    </location>
</feature>
<dbReference type="AlphaFoldDB" id="A0AAV8QMM4"/>
<dbReference type="InterPro" id="IPR013049">
    <property type="entry name" value="Spo11/TopoVI_A_N"/>
</dbReference>
<dbReference type="InterPro" id="IPR013048">
    <property type="entry name" value="Meiotic_Spo11"/>
</dbReference>
<keyword evidence="11" id="KW-0539">Nucleus</keyword>
<evidence type="ECO:0000256" key="5">
    <source>
        <dbReference type="ARBA" id="ARBA00012895"/>
    </source>
</evidence>
<dbReference type="SMART" id="SM00184">
    <property type="entry name" value="RING"/>
    <property type="match status" value="1"/>
</dbReference>
<proteinExistence type="inferred from homology"/>
<dbReference type="Gene3D" id="3.40.1360.10">
    <property type="match status" value="1"/>
</dbReference>
<organism evidence="16 17">
    <name type="scientific">Ensete ventricosum</name>
    <name type="common">Abyssinian banana</name>
    <name type="synonym">Musa ensete</name>
    <dbReference type="NCBI Taxonomy" id="4639"/>
    <lineage>
        <taxon>Eukaryota</taxon>
        <taxon>Viridiplantae</taxon>
        <taxon>Streptophyta</taxon>
        <taxon>Embryophyta</taxon>
        <taxon>Tracheophyta</taxon>
        <taxon>Spermatophyta</taxon>
        <taxon>Magnoliopsida</taxon>
        <taxon>Liliopsida</taxon>
        <taxon>Zingiberales</taxon>
        <taxon>Musaceae</taxon>
        <taxon>Ensete</taxon>
    </lineage>
</organism>
<dbReference type="FunFam" id="3.40.1360.10:FF:000003">
    <property type="entry name" value="DNA topoisomerase 6 subunit A"/>
    <property type="match status" value="1"/>
</dbReference>
<evidence type="ECO:0000256" key="1">
    <source>
        <dbReference type="ARBA" id="ARBA00000185"/>
    </source>
</evidence>
<dbReference type="GO" id="GO:0003677">
    <property type="term" value="F:DNA binding"/>
    <property type="evidence" value="ECO:0007669"/>
    <property type="project" value="UniProtKB-UniRule"/>
</dbReference>
<evidence type="ECO:0000256" key="8">
    <source>
        <dbReference type="ARBA" id="ARBA00023029"/>
    </source>
</evidence>
<keyword evidence="7" id="KW-0460">Magnesium</keyword>
<dbReference type="Pfam" id="PF04406">
    <property type="entry name" value="TP6A_N"/>
    <property type="match status" value="1"/>
</dbReference>
<dbReference type="InterPro" id="IPR002815">
    <property type="entry name" value="Spo11/TopoVI_A"/>
</dbReference>
<dbReference type="InterPro" id="IPR034136">
    <property type="entry name" value="TOPRIM_Topo6A/Spo11"/>
</dbReference>
<keyword evidence="10 13" id="KW-0413">Isomerase</keyword>
<comment type="caution">
    <text evidence="16">The sequence shown here is derived from an EMBL/GenBank/DDBJ whole genome shotgun (WGS) entry which is preliminary data.</text>
</comment>
<dbReference type="Proteomes" id="UP001222027">
    <property type="component" value="Unassembled WGS sequence"/>
</dbReference>
<dbReference type="GO" id="GO:0042138">
    <property type="term" value="P:meiotic DNA double-strand break formation"/>
    <property type="evidence" value="ECO:0007669"/>
    <property type="project" value="InterPro"/>
</dbReference>
<dbReference type="PRINTS" id="PR01551">
    <property type="entry name" value="SPO11HOMOLOG"/>
</dbReference>
<evidence type="ECO:0000256" key="13">
    <source>
        <dbReference type="PROSITE-ProRule" id="PRU01385"/>
    </source>
</evidence>
<dbReference type="PANTHER" id="PTHR10848:SF3">
    <property type="entry name" value="MEIOTIC RECOMBINATION PROTEIN SPO11-1"/>
    <property type="match status" value="1"/>
</dbReference>
<reference evidence="16 17" key="1">
    <citation type="submission" date="2022-12" db="EMBL/GenBank/DDBJ databases">
        <title>Chromosome-scale assembly of the Ensete ventricosum genome.</title>
        <authorList>
            <person name="Dussert Y."/>
            <person name="Stocks J."/>
            <person name="Wendawek A."/>
            <person name="Woldeyes F."/>
            <person name="Nichols R.A."/>
            <person name="Borrell J.S."/>
        </authorList>
    </citation>
    <scope>NUCLEOTIDE SEQUENCE [LARGE SCALE GENOMIC DNA]</scope>
    <source>
        <strain evidence="17">cv. Maze</strain>
        <tissue evidence="16">Seeds</tissue>
    </source>
</reference>
<evidence type="ECO:0000256" key="11">
    <source>
        <dbReference type="ARBA" id="ARBA00023242"/>
    </source>
</evidence>
<dbReference type="PROSITE" id="PS50089">
    <property type="entry name" value="ZF_RING_2"/>
    <property type="match status" value="1"/>
</dbReference>
<comment type="catalytic activity">
    <reaction evidence="1 13">
        <text>ATP-dependent breakage, passage and rejoining of double-stranded DNA.</text>
        <dbReference type="EC" id="5.6.2.2"/>
    </reaction>
</comment>
<gene>
    <name evidence="16" type="ORF">OPV22_023052</name>
</gene>
<keyword evidence="17" id="KW-1185">Reference proteome</keyword>
<dbReference type="InterPro" id="IPR036388">
    <property type="entry name" value="WH-like_DNA-bd_sf"/>
</dbReference>
<dbReference type="Gene3D" id="3.30.40.10">
    <property type="entry name" value="Zinc/RING finger domain, C3HC4 (zinc finger)"/>
    <property type="match status" value="1"/>
</dbReference>
<dbReference type="InterPro" id="IPR001841">
    <property type="entry name" value="Znf_RING"/>
</dbReference>
<dbReference type="EC" id="5.6.2.2" evidence="5"/>